<sequence>MEPKSPSKAKLPISGFFHHFRVIKLGIAIVVVLLLTSIGYYLIHNPRFPTNPSYFTVVIDCGSSGTRVNVYEWMSKDGDITNQNPELPILLHSYPNNSTKIHDRNDGCAYHCMQTEPGLDKFVRNASGVRASLEPLIRRAEKWVPYERHKSTPIFVLATAGLRRLGKEIANGVLNDVEAVVKLHKFKYRKDWIRVLSGREEAYYGWIALNYHMGVFKNSSRLPTLGLLDLGGSSLQVATEIKDPTPNIFRSKIGSFEYQILADSLPSFGLNEAFDRTVVMLSHSHALREGDLGIFEIGHPCLGHGFIQNYTCYGCFENKTSSLYLVGKPDWEKCKGLAKAAAINSSSSYHCDEKMVNLIGSSRSVSRFHALSGFFAVYNLLNLKESSNMPKIWEKGEELCSRSLTGLTNTVMKQKYADFFCFRVPYMVSLIENVLCVGDKDILFGPGDVSWTLGAALVEGNDTSRDKSLIIDFKFKRVMLSPYFVFVILVMLLFVVYRSQIKLPMLGRKVTAFVGNKRSVT</sequence>
<evidence type="ECO:0000313" key="2">
    <source>
        <dbReference type="Proteomes" id="UP001055811"/>
    </source>
</evidence>
<dbReference type="Proteomes" id="UP001055811">
    <property type="component" value="Linkage Group LG03"/>
</dbReference>
<organism evidence="1 2">
    <name type="scientific">Cichorium intybus</name>
    <name type="common">Chicory</name>
    <dbReference type="NCBI Taxonomy" id="13427"/>
    <lineage>
        <taxon>Eukaryota</taxon>
        <taxon>Viridiplantae</taxon>
        <taxon>Streptophyta</taxon>
        <taxon>Embryophyta</taxon>
        <taxon>Tracheophyta</taxon>
        <taxon>Spermatophyta</taxon>
        <taxon>Magnoliopsida</taxon>
        <taxon>eudicotyledons</taxon>
        <taxon>Gunneridae</taxon>
        <taxon>Pentapetalae</taxon>
        <taxon>asterids</taxon>
        <taxon>campanulids</taxon>
        <taxon>Asterales</taxon>
        <taxon>Asteraceae</taxon>
        <taxon>Cichorioideae</taxon>
        <taxon>Cichorieae</taxon>
        <taxon>Cichoriinae</taxon>
        <taxon>Cichorium</taxon>
    </lineage>
</organism>
<evidence type="ECO:0000313" key="1">
    <source>
        <dbReference type="EMBL" id="KAI3765853.1"/>
    </source>
</evidence>
<keyword evidence="2" id="KW-1185">Reference proteome</keyword>
<proteinExistence type="predicted"/>
<gene>
    <name evidence="1" type="ORF">L2E82_15899</name>
</gene>
<protein>
    <submittedName>
        <fullName evidence="1">Uncharacterized protein</fullName>
    </submittedName>
</protein>
<comment type="caution">
    <text evidence="1">The sequence shown here is derived from an EMBL/GenBank/DDBJ whole genome shotgun (WGS) entry which is preliminary data.</text>
</comment>
<dbReference type="EMBL" id="CM042011">
    <property type="protein sequence ID" value="KAI3765853.1"/>
    <property type="molecule type" value="Genomic_DNA"/>
</dbReference>
<reference evidence="1 2" key="2">
    <citation type="journal article" date="2022" name="Mol. Ecol. Resour.">
        <title>The genomes of chicory, endive, great burdock and yacon provide insights into Asteraceae paleo-polyploidization history and plant inulin production.</title>
        <authorList>
            <person name="Fan W."/>
            <person name="Wang S."/>
            <person name="Wang H."/>
            <person name="Wang A."/>
            <person name="Jiang F."/>
            <person name="Liu H."/>
            <person name="Zhao H."/>
            <person name="Xu D."/>
            <person name="Zhang Y."/>
        </authorList>
    </citation>
    <scope>NUCLEOTIDE SEQUENCE [LARGE SCALE GENOMIC DNA]</scope>
    <source>
        <strain evidence="2">cv. Punajuju</strain>
        <tissue evidence="1">Leaves</tissue>
    </source>
</reference>
<accession>A0ACB9F4N0</accession>
<name>A0ACB9F4N0_CICIN</name>
<reference evidence="2" key="1">
    <citation type="journal article" date="2022" name="Mol. Ecol. Resour.">
        <title>The genomes of chicory, endive, great burdock and yacon provide insights into Asteraceae palaeo-polyploidization history and plant inulin production.</title>
        <authorList>
            <person name="Fan W."/>
            <person name="Wang S."/>
            <person name="Wang H."/>
            <person name="Wang A."/>
            <person name="Jiang F."/>
            <person name="Liu H."/>
            <person name="Zhao H."/>
            <person name="Xu D."/>
            <person name="Zhang Y."/>
        </authorList>
    </citation>
    <scope>NUCLEOTIDE SEQUENCE [LARGE SCALE GENOMIC DNA]</scope>
    <source>
        <strain evidence="2">cv. Punajuju</strain>
    </source>
</reference>